<evidence type="ECO:0000256" key="1">
    <source>
        <dbReference type="SAM" id="SignalP"/>
    </source>
</evidence>
<dbReference type="PRINTS" id="PR01852">
    <property type="entry name" value="SIBAPROTEIN"/>
</dbReference>
<keyword evidence="4" id="KW-1185">Reference proteome</keyword>
<feature type="signal peptide" evidence="1">
    <location>
        <begin position="1"/>
        <end position="22"/>
    </location>
</feature>
<protein>
    <submittedName>
        <fullName evidence="3">CHAP domain-containing protein</fullName>
    </submittedName>
</protein>
<dbReference type="InterPro" id="IPR009148">
    <property type="entry name" value="PcsB-like"/>
</dbReference>
<dbReference type="SUPFAM" id="SSF54001">
    <property type="entry name" value="Cysteine proteinases"/>
    <property type="match status" value="1"/>
</dbReference>
<organism evidence="3 4">
    <name type="scientific">Streptococcus pluranimalium</name>
    <dbReference type="NCBI Taxonomy" id="82348"/>
    <lineage>
        <taxon>Bacteria</taxon>
        <taxon>Bacillati</taxon>
        <taxon>Bacillota</taxon>
        <taxon>Bacilli</taxon>
        <taxon>Lactobacillales</taxon>
        <taxon>Streptococcaceae</taxon>
        <taxon>Streptococcus</taxon>
    </lineage>
</organism>
<dbReference type="Pfam" id="PF05257">
    <property type="entry name" value="CHAP"/>
    <property type="match status" value="1"/>
</dbReference>
<proteinExistence type="predicted"/>
<dbReference type="InterPro" id="IPR038765">
    <property type="entry name" value="Papain-like_cys_pep_sf"/>
</dbReference>
<dbReference type="OrthoDB" id="2409959at2"/>
<feature type="chain" id="PRO_5038611783" evidence="1">
    <location>
        <begin position="23"/>
        <end position="181"/>
    </location>
</feature>
<dbReference type="AlphaFoldDB" id="A0A2L0D5Z7"/>
<dbReference type="PROSITE" id="PS50911">
    <property type="entry name" value="CHAP"/>
    <property type="match status" value="1"/>
</dbReference>
<reference evidence="3 4" key="1">
    <citation type="submission" date="2017-12" db="EMBL/GenBank/DDBJ databases">
        <authorList>
            <person name="Hurst M.R.H."/>
        </authorList>
    </citation>
    <scope>NUCLEOTIDE SEQUENCE [LARGE SCALE GENOMIC DNA]</scope>
    <source>
        <strain evidence="3 4">TH11417</strain>
    </source>
</reference>
<name>A0A2L0D5Z7_9STRE</name>
<sequence>MTSKTLIATFGFTAVSALTLMANDTVSADQYSSNYSYNDNYSYNSYGNFYQDTTWPSQPSISQVAVSNISSNGYPVGQCTWGAKVLAPWAGSYWGNGGDWTASAVAAGFATGTTPQVGALIVWTDGRYGHVAYVTDVAADGQIQVMEANYNGNQAIGNYRGWFNPLASDTPGMVSYIYPNA</sequence>
<evidence type="ECO:0000313" key="3">
    <source>
        <dbReference type="EMBL" id="AUW97258.1"/>
    </source>
</evidence>
<dbReference type="Gene3D" id="3.90.1720.10">
    <property type="entry name" value="endopeptidase domain like (from Nostoc punctiforme)"/>
    <property type="match status" value="1"/>
</dbReference>
<dbReference type="InterPro" id="IPR007921">
    <property type="entry name" value="CHAP_dom"/>
</dbReference>
<keyword evidence="1" id="KW-0732">Signal</keyword>
<feature type="domain" description="Peptidase C51" evidence="2">
    <location>
        <begin position="54"/>
        <end position="178"/>
    </location>
</feature>
<dbReference type="EMBL" id="CP025536">
    <property type="protein sequence ID" value="AUW97258.1"/>
    <property type="molecule type" value="Genomic_DNA"/>
</dbReference>
<dbReference type="KEGG" id="splr:C0J00_09180"/>
<dbReference type="Proteomes" id="UP000238956">
    <property type="component" value="Chromosome"/>
</dbReference>
<reference evidence="3 4" key="2">
    <citation type="submission" date="2018-02" db="EMBL/GenBank/DDBJ databases">
        <title>Whole genome sequencing analysis of Streptococcus pluranimalium isolated from cattle infected mastitis in China.</title>
        <authorList>
            <person name="Zhang J.-R."/>
            <person name="Hu G.-Z."/>
        </authorList>
    </citation>
    <scope>NUCLEOTIDE SEQUENCE [LARGE SCALE GENOMIC DNA]</scope>
    <source>
        <strain evidence="3 4">TH11417</strain>
    </source>
</reference>
<gene>
    <name evidence="3" type="ORF">C0J00_09180</name>
</gene>
<evidence type="ECO:0000259" key="2">
    <source>
        <dbReference type="PROSITE" id="PS50911"/>
    </source>
</evidence>
<evidence type="ECO:0000313" key="4">
    <source>
        <dbReference type="Proteomes" id="UP000238956"/>
    </source>
</evidence>
<accession>A0A2L0D5Z7</accession>